<dbReference type="EMBL" id="CYKH01000299">
    <property type="protein sequence ID" value="CUF32232.1"/>
    <property type="molecule type" value="Genomic_DNA"/>
</dbReference>
<sequence>FWLVRQYPSNEGIVRNSMLNGADADLVEAVARKFGVPLGHIECRVVYKYESGRDADGEDAWNVCADRVGGVDDDPRDEYCVATSAEDEREASLKEKKRKNSLAGGVRNYSEGNPPDDYDSLYGDEYRRVAIVGGTRQSKREPCGEVVGNEGPEPIYRYRDTYLYFHVKYLKDYLARQATAGDATGQAASRVEREETTKSGASRKALRFE</sequence>
<reference evidence="3" key="1">
    <citation type="submission" date="2015-09" db="EMBL/GenBank/DDBJ databases">
        <authorList>
            <consortium name="Pathogen Informatics"/>
        </authorList>
    </citation>
    <scope>NUCLEOTIDE SEQUENCE [LARGE SCALE GENOMIC DNA]</scope>
    <source>
        <strain evidence="3">Lake Konstanz</strain>
    </source>
</reference>
<gene>
    <name evidence="2" type="ORF">BSAL_61370</name>
</gene>
<name>A0A0S4IQQ8_BODSA</name>
<organism evidence="2 3">
    <name type="scientific">Bodo saltans</name>
    <name type="common">Flagellated protozoan</name>
    <dbReference type="NCBI Taxonomy" id="75058"/>
    <lineage>
        <taxon>Eukaryota</taxon>
        <taxon>Discoba</taxon>
        <taxon>Euglenozoa</taxon>
        <taxon>Kinetoplastea</taxon>
        <taxon>Metakinetoplastina</taxon>
        <taxon>Eubodonida</taxon>
        <taxon>Bodonidae</taxon>
        <taxon>Bodo</taxon>
    </lineage>
</organism>
<evidence type="ECO:0000313" key="3">
    <source>
        <dbReference type="Proteomes" id="UP000051952"/>
    </source>
</evidence>
<proteinExistence type="predicted"/>
<dbReference type="Proteomes" id="UP000051952">
    <property type="component" value="Unassembled WGS sequence"/>
</dbReference>
<keyword evidence="3" id="KW-1185">Reference proteome</keyword>
<evidence type="ECO:0000313" key="2">
    <source>
        <dbReference type="EMBL" id="CUF32232.1"/>
    </source>
</evidence>
<feature type="region of interest" description="Disordered" evidence="1">
    <location>
        <begin position="91"/>
        <end position="121"/>
    </location>
</feature>
<evidence type="ECO:0000256" key="1">
    <source>
        <dbReference type="SAM" id="MobiDB-lite"/>
    </source>
</evidence>
<feature type="non-terminal residue" evidence="2">
    <location>
        <position position="1"/>
    </location>
</feature>
<protein>
    <submittedName>
        <fullName evidence="2">Uncharacterized protein</fullName>
    </submittedName>
</protein>
<accession>A0A0S4IQQ8</accession>
<dbReference type="VEuPathDB" id="TriTrypDB:BSAL_61370"/>
<dbReference type="AlphaFoldDB" id="A0A0S4IQQ8"/>
<feature type="region of interest" description="Disordered" evidence="1">
    <location>
        <begin position="181"/>
        <end position="209"/>
    </location>
</feature>